<sequence length="169" mass="19458">MKIQFSDLISKRERRKSISYKFSLEPFYFEGDKIRPISEIEVDGVAISDNEIVVIKAHINVQLELICSRCLEAFIYPVDIDIEERFTTDINLREEEEITFVDDDVLDITEIVESSIISTLPIKRLCRKDCKGLCQSCGINLNKETCNCSSDDYDPRLEGLRALLNNKEV</sequence>
<dbReference type="Pfam" id="PF02620">
    <property type="entry name" value="YceD"/>
    <property type="match status" value="1"/>
</dbReference>
<organism evidence="1 2">
    <name type="scientific">Clostridium cibarium</name>
    <dbReference type="NCBI Taxonomy" id="2762247"/>
    <lineage>
        <taxon>Bacteria</taxon>
        <taxon>Bacillati</taxon>
        <taxon>Bacillota</taxon>
        <taxon>Clostridia</taxon>
        <taxon>Eubacteriales</taxon>
        <taxon>Clostridiaceae</taxon>
        <taxon>Clostridium</taxon>
    </lineage>
</organism>
<gene>
    <name evidence="1" type="ORF">H9661_03505</name>
</gene>
<evidence type="ECO:0000313" key="1">
    <source>
        <dbReference type="EMBL" id="MBD7910418.1"/>
    </source>
</evidence>
<comment type="caution">
    <text evidence="1">The sequence shown here is derived from an EMBL/GenBank/DDBJ whole genome shotgun (WGS) entry which is preliminary data.</text>
</comment>
<keyword evidence="2" id="KW-1185">Reference proteome</keyword>
<reference evidence="1 2" key="1">
    <citation type="submission" date="2020-08" db="EMBL/GenBank/DDBJ databases">
        <title>A Genomic Blueprint of the Chicken Gut Microbiome.</title>
        <authorList>
            <person name="Gilroy R."/>
            <person name="Ravi A."/>
            <person name="Getino M."/>
            <person name="Pursley I."/>
            <person name="Horton D.L."/>
            <person name="Alikhan N.-F."/>
            <person name="Baker D."/>
            <person name="Gharbi K."/>
            <person name="Hall N."/>
            <person name="Watson M."/>
            <person name="Adriaenssens E.M."/>
            <person name="Foster-Nyarko E."/>
            <person name="Jarju S."/>
            <person name="Secka A."/>
            <person name="Antonio M."/>
            <person name="Oren A."/>
            <person name="Chaudhuri R."/>
            <person name="La Ragione R.M."/>
            <person name="Hildebrand F."/>
            <person name="Pallen M.J."/>
        </authorList>
    </citation>
    <scope>NUCLEOTIDE SEQUENCE [LARGE SCALE GENOMIC DNA]</scope>
    <source>
        <strain evidence="1 2">Sa3CVN1</strain>
    </source>
</reference>
<protein>
    <submittedName>
        <fullName evidence="1">DUF177 domain-containing protein</fullName>
    </submittedName>
</protein>
<dbReference type="InterPro" id="IPR003772">
    <property type="entry name" value="YceD"/>
</dbReference>
<proteinExistence type="predicted"/>
<accession>A0ABR8PQI5</accession>
<dbReference type="RefSeq" id="WP_143314872.1">
    <property type="nucleotide sequence ID" value="NZ_JACSRA010000004.1"/>
</dbReference>
<dbReference type="Proteomes" id="UP000627781">
    <property type="component" value="Unassembled WGS sequence"/>
</dbReference>
<name>A0ABR8PQI5_9CLOT</name>
<evidence type="ECO:0000313" key="2">
    <source>
        <dbReference type="Proteomes" id="UP000627781"/>
    </source>
</evidence>
<dbReference type="EMBL" id="JACSRA010000004">
    <property type="protein sequence ID" value="MBD7910418.1"/>
    <property type="molecule type" value="Genomic_DNA"/>
</dbReference>